<evidence type="ECO:0000313" key="1">
    <source>
        <dbReference type="EMBL" id="MPM27749.1"/>
    </source>
</evidence>
<protein>
    <submittedName>
        <fullName evidence="1">Uncharacterized protein</fullName>
    </submittedName>
</protein>
<name>A0A644YHF0_9ZZZZ</name>
<comment type="caution">
    <text evidence="1">The sequence shown here is derived from an EMBL/GenBank/DDBJ whole genome shotgun (WGS) entry which is preliminary data.</text>
</comment>
<proteinExistence type="predicted"/>
<dbReference type="AlphaFoldDB" id="A0A644YHF0"/>
<reference evidence="1" key="1">
    <citation type="submission" date="2019-08" db="EMBL/GenBank/DDBJ databases">
        <authorList>
            <person name="Kucharzyk K."/>
            <person name="Murdoch R.W."/>
            <person name="Higgins S."/>
            <person name="Loffler F."/>
        </authorList>
    </citation>
    <scope>NUCLEOTIDE SEQUENCE</scope>
</reference>
<gene>
    <name evidence="1" type="ORF">SDC9_74263</name>
</gene>
<accession>A0A644YHF0</accession>
<sequence>MVKNLFTIMKKNQLKKVKLYNFTRSKKALFKKINQPICFENYSLP</sequence>
<dbReference type="EMBL" id="VSSQ01005078">
    <property type="protein sequence ID" value="MPM27749.1"/>
    <property type="molecule type" value="Genomic_DNA"/>
</dbReference>
<organism evidence="1">
    <name type="scientific">bioreactor metagenome</name>
    <dbReference type="NCBI Taxonomy" id="1076179"/>
    <lineage>
        <taxon>unclassified sequences</taxon>
        <taxon>metagenomes</taxon>
        <taxon>ecological metagenomes</taxon>
    </lineage>
</organism>